<evidence type="ECO:0000256" key="4">
    <source>
        <dbReference type="ARBA" id="ARBA00022982"/>
    </source>
</evidence>
<sequence>MALAAHGIILSIAFVALFPCFAISIHIISYTKTVTRIHSPLQLVTVAFANAGVGLGIYFGVTANKIGSCHSIIGLLVVGFLTLFQPLIGLVQHIHFQRTGRKSLFMYMHRWLGRLIIVLGIVNGGLGFLATKDQGDAAPAAAIIVYSVVAGVVGVAYTLVVVILPIRSKESPRCAEGVFTE</sequence>
<accession>A0A5M9MEK8</accession>
<dbReference type="AlphaFoldDB" id="A0A5M9MEK8"/>
<evidence type="ECO:0000256" key="7">
    <source>
        <dbReference type="SAM" id="Phobius"/>
    </source>
</evidence>
<evidence type="ECO:0000259" key="8">
    <source>
        <dbReference type="PROSITE" id="PS50939"/>
    </source>
</evidence>
<dbReference type="InterPro" id="IPR006593">
    <property type="entry name" value="Cyt_b561/ferric_Rdtase_TM"/>
</dbReference>
<evidence type="ECO:0000256" key="2">
    <source>
        <dbReference type="ARBA" id="ARBA00022448"/>
    </source>
</evidence>
<dbReference type="PANTHER" id="PTHR47797">
    <property type="entry name" value="DEHYDROGENASE, PUTATIVE (AFU_ORTHOLOGUE AFUA_8G05805)-RELATED"/>
    <property type="match status" value="1"/>
</dbReference>
<name>A0A5M9MEK8_9EURO</name>
<evidence type="ECO:0000256" key="6">
    <source>
        <dbReference type="ARBA" id="ARBA00023136"/>
    </source>
</evidence>
<proteinExistence type="predicted"/>
<feature type="transmembrane region" description="Helical" evidence="7">
    <location>
        <begin position="6"/>
        <end position="28"/>
    </location>
</feature>
<comment type="caution">
    <text evidence="9">The sequence shown here is derived from an EMBL/GenBank/DDBJ whole genome shotgun (WGS) entry which is preliminary data.</text>
</comment>
<dbReference type="OrthoDB" id="19261at2759"/>
<keyword evidence="5 7" id="KW-1133">Transmembrane helix</keyword>
<keyword evidence="6 7" id="KW-0472">Membrane</keyword>
<dbReference type="EMBL" id="QUQM01000010">
    <property type="protein sequence ID" value="KAA8641427.1"/>
    <property type="molecule type" value="Genomic_DNA"/>
</dbReference>
<dbReference type="SMART" id="SM00665">
    <property type="entry name" value="B561"/>
    <property type="match status" value="1"/>
</dbReference>
<organism evidence="9 10">
    <name type="scientific">Aspergillus tanneri</name>
    <dbReference type="NCBI Taxonomy" id="1220188"/>
    <lineage>
        <taxon>Eukaryota</taxon>
        <taxon>Fungi</taxon>
        <taxon>Dikarya</taxon>
        <taxon>Ascomycota</taxon>
        <taxon>Pezizomycotina</taxon>
        <taxon>Eurotiomycetes</taxon>
        <taxon>Eurotiomycetidae</taxon>
        <taxon>Eurotiales</taxon>
        <taxon>Aspergillaceae</taxon>
        <taxon>Aspergillus</taxon>
        <taxon>Aspergillus subgen. Circumdati</taxon>
    </lineage>
</organism>
<feature type="transmembrane region" description="Helical" evidence="7">
    <location>
        <begin position="40"/>
        <end position="60"/>
    </location>
</feature>
<feature type="transmembrane region" description="Helical" evidence="7">
    <location>
        <begin position="143"/>
        <end position="164"/>
    </location>
</feature>
<dbReference type="Proteomes" id="UP000324241">
    <property type="component" value="Unassembled WGS sequence"/>
</dbReference>
<dbReference type="PROSITE" id="PS50939">
    <property type="entry name" value="CYTOCHROME_B561"/>
    <property type="match status" value="1"/>
</dbReference>
<evidence type="ECO:0000313" key="9">
    <source>
        <dbReference type="EMBL" id="KAA8641427.1"/>
    </source>
</evidence>
<feature type="transmembrane region" description="Helical" evidence="7">
    <location>
        <begin position="111"/>
        <end position="131"/>
    </location>
</feature>
<evidence type="ECO:0000256" key="1">
    <source>
        <dbReference type="ARBA" id="ARBA00004370"/>
    </source>
</evidence>
<dbReference type="GeneID" id="54324594"/>
<comment type="subcellular location">
    <subcellularLocation>
        <location evidence="1">Membrane</location>
    </subcellularLocation>
</comment>
<protein>
    <recommendedName>
        <fullName evidence="8">Cytochrome b561 domain-containing protein</fullName>
    </recommendedName>
</protein>
<keyword evidence="2" id="KW-0813">Transport</keyword>
<dbReference type="Pfam" id="PF03188">
    <property type="entry name" value="Cytochrom_B561"/>
    <property type="match status" value="1"/>
</dbReference>
<keyword evidence="4" id="KW-0249">Electron transport</keyword>
<dbReference type="VEuPathDB" id="FungiDB:EYZ11_007494"/>
<evidence type="ECO:0000313" key="10">
    <source>
        <dbReference type="Proteomes" id="UP000324241"/>
    </source>
</evidence>
<dbReference type="GO" id="GO:0016020">
    <property type="term" value="C:membrane"/>
    <property type="evidence" value="ECO:0007669"/>
    <property type="project" value="UniProtKB-SubCell"/>
</dbReference>
<feature type="transmembrane region" description="Helical" evidence="7">
    <location>
        <begin position="72"/>
        <end position="91"/>
    </location>
</feature>
<dbReference type="RefSeq" id="XP_033420789.1">
    <property type="nucleotide sequence ID" value="XM_033566587.1"/>
</dbReference>
<feature type="domain" description="Cytochrome b561" evidence="8">
    <location>
        <begin position="1"/>
        <end position="166"/>
    </location>
</feature>
<dbReference type="Gene3D" id="1.20.120.1770">
    <property type="match status" value="1"/>
</dbReference>
<gene>
    <name evidence="9" type="ORF">ATNIH1004_001892</name>
</gene>
<reference evidence="9 10" key="1">
    <citation type="submission" date="2019-08" db="EMBL/GenBank/DDBJ databases">
        <title>The genome sequence of a newly discovered highly antifungal drug resistant Aspergillus species, Aspergillus tanneri NIH 1004.</title>
        <authorList>
            <person name="Mounaud S."/>
            <person name="Singh I."/>
            <person name="Joardar V."/>
            <person name="Pakala S."/>
            <person name="Pakala S."/>
            <person name="Venepally P."/>
            <person name="Chung J.K."/>
            <person name="Losada L."/>
            <person name="Nierman W.C."/>
        </authorList>
    </citation>
    <scope>NUCLEOTIDE SEQUENCE [LARGE SCALE GENOMIC DNA]</scope>
    <source>
        <strain evidence="9 10">NIH1004</strain>
    </source>
</reference>
<evidence type="ECO:0000256" key="3">
    <source>
        <dbReference type="ARBA" id="ARBA00022692"/>
    </source>
</evidence>
<dbReference type="PANTHER" id="PTHR47797:SF1">
    <property type="entry name" value="CYTOCHROME B561 DOMAIN-CONTAINING PROTEIN-RELATED"/>
    <property type="match status" value="1"/>
</dbReference>
<keyword evidence="3 7" id="KW-0812">Transmembrane</keyword>
<dbReference type="CDD" id="cd08760">
    <property type="entry name" value="Cyt_b561_FRRS1_like"/>
    <property type="match status" value="1"/>
</dbReference>
<evidence type="ECO:0000256" key="5">
    <source>
        <dbReference type="ARBA" id="ARBA00022989"/>
    </source>
</evidence>